<feature type="region of interest" description="Disordered" evidence="1">
    <location>
        <begin position="1"/>
        <end position="101"/>
    </location>
</feature>
<dbReference type="PANTHER" id="PTHR46619:SF3">
    <property type="entry name" value="RNA RECOGNITION MOTIF XS DOMAIN PROTEIN"/>
    <property type="match status" value="1"/>
</dbReference>
<name>A0AAW1X9X1_RUBAR</name>
<evidence type="ECO:0000256" key="1">
    <source>
        <dbReference type="SAM" id="MobiDB-lite"/>
    </source>
</evidence>
<keyword evidence="3" id="KW-1185">Reference proteome</keyword>
<protein>
    <submittedName>
        <fullName evidence="2">Uncharacterized protein</fullName>
    </submittedName>
</protein>
<evidence type="ECO:0000313" key="2">
    <source>
        <dbReference type="EMBL" id="KAK9933319.1"/>
    </source>
</evidence>
<dbReference type="Proteomes" id="UP001457282">
    <property type="component" value="Unassembled WGS sequence"/>
</dbReference>
<evidence type="ECO:0000313" key="3">
    <source>
        <dbReference type="Proteomes" id="UP001457282"/>
    </source>
</evidence>
<sequence length="430" mass="46572">MAGGNHPKGPPHKPSASSSAASNRKSRWESSATTNNNNNNKPLDPKPAKPTTRPSPNKGPTASPANPKHPTAPSPGAAAAAPFPFPDPAAFGPPPPPVYGFHMLERRTIVLADGSVRSYFALPPDYQDFPPHMDPSGRFLPFGPGGPAPDYWNSLGLDGRGPPEGSMKRKFGEEEEQRDKAELAKHRPPQSMQFGNPNGFPAGPGNRGEFLAGTSSPFRREMVEPRSGDDPRASKYMRIGGGFENAGFRQGGGGDSVGHKHLQVDQAALKKAFLHFAKIINENGAQKKIYVEDGKQGRLNCVACGSSGRSAKDFPDMHSLIMHSYKHRQCRHSCGSLGLTQGFLQERVKDGRMEGLGNKAMDSYIRDLGFGSGKSKSLYGRDGHLVGRKDSEKKRILYGYLGTASDLEKVDFDTRKKSAIESWRAFKPAK</sequence>
<proteinExistence type="predicted"/>
<dbReference type="PANTHER" id="PTHR46619">
    <property type="entry name" value="RNA RECOGNITION MOTIF XS DOMAIN PROTEIN-RELATED"/>
    <property type="match status" value="1"/>
</dbReference>
<feature type="compositionally biased region" description="Polar residues" evidence="1">
    <location>
        <begin position="52"/>
        <end position="64"/>
    </location>
</feature>
<gene>
    <name evidence="2" type="ORF">M0R45_020520</name>
</gene>
<comment type="caution">
    <text evidence="2">The sequence shown here is derived from an EMBL/GenBank/DDBJ whole genome shotgun (WGS) entry which is preliminary data.</text>
</comment>
<organism evidence="2 3">
    <name type="scientific">Rubus argutus</name>
    <name type="common">Southern blackberry</name>
    <dbReference type="NCBI Taxonomy" id="59490"/>
    <lineage>
        <taxon>Eukaryota</taxon>
        <taxon>Viridiplantae</taxon>
        <taxon>Streptophyta</taxon>
        <taxon>Embryophyta</taxon>
        <taxon>Tracheophyta</taxon>
        <taxon>Spermatophyta</taxon>
        <taxon>Magnoliopsida</taxon>
        <taxon>eudicotyledons</taxon>
        <taxon>Gunneridae</taxon>
        <taxon>Pentapetalae</taxon>
        <taxon>rosids</taxon>
        <taxon>fabids</taxon>
        <taxon>Rosales</taxon>
        <taxon>Rosaceae</taxon>
        <taxon>Rosoideae</taxon>
        <taxon>Rosoideae incertae sedis</taxon>
        <taxon>Rubus</taxon>
    </lineage>
</organism>
<feature type="compositionally biased region" description="Pro residues" evidence="1">
    <location>
        <begin position="83"/>
        <end position="98"/>
    </location>
</feature>
<accession>A0AAW1X9X1</accession>
<reference evidence="2 3" key="1">
    <citation type="journal article" date="2023" name="G3 (Bethesda)">
        <title>A chromosome-length genome assembly and annotation of blackberry (Rubus argutus, cv. 'Hillquist').</title>
        <authorList>
            <person name="Bruna T."/>
            <person name="Aryal R."/>
            <person name="Dudchenko O."/>
            <person name="Sargent D.J."/>
            <person name="Mead D."/>
            <person name="Buti M."/>
            <person name="Cavallini A."/>
            <person name="Hytonen T."/>
            <person name="Andres J."/>
            <person name="Pham M."/>
            <person name="Weisz D."/>
            <person name="Mascagni F."/>
            <person name="Usai G."/>
            <person name="Natali L."/>
            <person name="Bassil N."/>
            <person name="Fernandez G.E."/>
            <person name="Lomsadze A."/>
            <person name="Armour M."/>
            <person name="Olukolu B."/>
            <person name="Poorten T."/>
            <person name="Britton C."/>
            <person name="Davik J."/>
            <person name="Ashrafi H."/>
            <person name="Aiden E.L."/>
            <person name="Borodovsky M."/>
            <person name="Worthington M."/>
        </authorList>
    </citation>
    <scope>NUCLEOTIDE SEQUENCE [LARGE SCALE GENOMIC DNA]</scope>
    <source>
        <strain evidence="2">PI 553951</strain>
    </source>
</reference>
<dbReference type="EMBL" id="JBEDUW010000004">
    <property type="protein sequence ID" value="KAK9933319.1"/>
    <property type="molecule type" value="Genomic_DNA"/>
</dbReference>
<dbReference type="AlphaFoldDB" id="A0AAW1X9X1"/>